<evidence type="ECO:0000256" key="6">
    <source>
        <dbReference type="ARBA" id="ARBA00060702"/>
    </source>
</evidence>
<dbReference type="InterPro" id="IPR012764">
    <property type="entry name" value="Gluc_glyc_Psyn"/>
</dbReference>
<dbReference type="PANTHER" id="PTHR10788">
    <property type="entry name" value="TREHALOSE-6-PHOSPHATE SYNTHASE"/>
    <property type="match status" value="1"/>
</dbReference>
<dbReference type="SUPFAM" id="SSF53756">
    <property type="entry name" value="UDP-Glycosyltransferase/glycogen phosphorylase"/>
    <property type="match status" value="1"/>
</dbReference>
<sequence>MSSDLVIVYHRQPYEEVQNDDGTVSYVENKSPNGIVPTLKSFFGRFDKGAWVAWKEAEDTSNPGFERVIEIEDRYGKYSVSRLPLTAEQVKSFYHVTSKEAFWPILHSFKERYNYDPVDWPTFREVNWNFAEAAAAEAAEGANVWVHDYNLWLVPGYLRQMRPDLKISFFHHTPFPAADTFNVLPWRKEIVQSLLACDIIGFHIPRYAANFVQVARSLFDVETSKREKVIPEFASEVTALSERTQPVEISFEGRKIVISSSPVGVDVDYIDKLARSEKKQERVKALKEDFKDEQLILSVGRTDYTKGSIEQLLSYERLLENHKELRGKVRLLHVSVPANANMTAYQEIQEAIESIAGRINGRFGSLEWQPLALISRPIPFEDLIAYYRVADVAWITPLADGMNLVAKEYVASRIDDDGVLVLSEFAGAAVEMGSAVLVNPFSNKSMDSGIFSALNMPGEERKARMEALRGVVAKYDIRYWAESQMALFGSPKAAPSPQSTQGTAPEIA</sequence>
<dbReference type="GO" id="GO:0005992">
    <property type="term" value="P:trehalose biosynthetic process"/>
    <property type="evidence" value="ECO:0007669"/>
    <property type="project" value="InterPro"/>
</dbReference>
<dbReference type="InterPro" id="IPR001830">
    <property type="entry name" value="Glyco_trans_20"/>
</dbReference>
<comment type="pathway">
    <text evidence="6">Glycan metabolism; glucosylglycerol biosynthesis.</text>
</comment>
<dbReference type="CDD" id="cd03788">
    <property type="entry name" value="GT20_TPS"/>
    <property type="match status" value="1"/>
</dbReference>
<protein>
    <recommendedName>
        <fullName evidence="8">Glucosylglycerol-phosphate synthase</fullName>
        <ecNumber evidence="7">2.4.1.213</ecNumber>
    </recommendedName>
    <alternativeName>
        <fullName evidence="9">Glucosyl-glycerol-phosphate synthase</fullName>
    </alternativeName>
</protein>
<organism evidence="10 11">
    <name type="scientific">Aquimixticola soesokkakensis</name>
    <dbReference type="NCBI Taxonomy" id="1519096"/>
    <lineage>
        <taxon>Bacteria</taxon>
        <taxon>Pseudomonadati</taxon>
        <taxon>Pseudomonadota</taxon>
        <taxon>Alphaproteobacteria</taxon>
        <taxon>Rhodobacterales</taxon>
        <taxon>Paracoccaceae</taxon>
        <taxon>Aquimixticola</taxon>
    </lineage>
</organism>
<reference evidence="10 11" key="1">
    <citation type="submission" date="2017-03" db="EMBL/GenBank/DDBJ databases">
        <authorList>
            <person name="Afonso C.L."/>
            <person name="Miller P.J."/>
            <person name="Scott M.A."/>
            <person name="Spackman E."/>
            <person name="Goraichik I."/>
            <person name="Dimitrov K.M."/>
            <person name="Suarez D.L."/>
            <person name="Swayne D.E."/>
        </authorList>
    </citation>
    <scope>NUCLEOTIDE SEQUENCE [LARGE SCALE GENOMIC DNA]</scope>
    <source>
        <strain evidence="10 11">CECT 8620</strain>
    </source>
</reference>
<gene>
    <name evidence="10" type="primary">ggpS</name>
    <name evidence="10" type="ORF">AQS8620_02623</name>
</gene>
<dbReference type="FunFam" id="3.40.50.2000:FF:000010">
    <property type="entry name" value="Alpha,alpha-trehalose-phosphate synthase"/>
    <property type="match status" value="1"/>
</dbReference>
<evidence type="ECO:0000256" key="5">
    <source>
        <dbReference type="ARBA" id="ARBA00055920"/>
    </source>
</evidence>
<dbReference type="AlphaFoldDB" id="A0A1Y5TFF7"/>
<evidence type="ECO:0000256" key="9">
    <source>
        <dbReference type="ARBA" id="ARBA00080497"/>
    </source>
</evidence>
<comment type="catalytic activity">
    <reaction evidence="4">
        <text>ADP-alpha-D-glucose + sn-glycerol 3-phosphate = 2-O-(alpha-D-glucopyranosyl)-sn-glycerol 3-phosphate + ADP + H(+)</text>
        <dbReference type="Rhea" id="RHEA:12881"/>
        <dbReference type="ChEBI" id="CHEBI:15378"/>
        <dbReference type="ChEBI" id="CHEBI:57498"/>
        <dbReference type="ChEBI" id="CHEBI:57597"/>
        <dbReference type="ChEBI" id="CHEBI:87089"/>
        <dbReference type="ChEBI" id="CHEBI:456216"/>
        <dbReference type="EC" id="2.4.1.213"/>
    </reaction>
</comment>
<evidence type="ECO:0000256" key="7">
    <source>
        <dbReference type="ARBA" id="ARBA00066821"/>
    </source>
</evidence>
<proteinExistence type="inferred from homology"/>
<dbReference type="GO" id="GO:0051473">
    <property type="term" value="P:glucosylglycerol biosynthetic process"/>
    <property type="evidence" value="ECO:0007669"/>
    <property type="project" value="InterPro"/>
</dbReference>
<evidence type="ECO:0000313" key="11">
    <source>
        <dbReference type="Proteomes" id="UP000193862"/>
    </source>
</evidence>
<dbReference type="Pfam" id="PF00982">
    <property type="entry name" value="Glyco_transf_20"/>
    <property type="match status" value="1"/>
</dbReference>
<name>A0A1Y5TFF7_9RHOB</name>
<dbReference type="GO" id="GO:0003825">
    <property type="term" value="F:alpha,alpha-trehalose-phosphate synthase (UDP-forming) activity"/>
    <property type="evidence" value="ECO:0007669"/>
    <property type="project" value="TreeGrafter"/>
</dbReference>
<keyword evidence="2 10" id="KW-0328">Glycosyltransferase</keyword>
<dbReference type="PANTHER" id="PTHR10788:SF106">
    <property type="entry name" value="BCDNA.GH08860"/>
    <property type="match status" value="1"/>
</dbReference>
<keyword evidence="11" id="KW-1185">Reference proteome</keyword>
<dbReference type="Proteomes" id="UP000193862">
    <property type="component" value="Unassembled WGS sequence"/>
</dbReference>
<evidence type="ECO:0000313" key="10">
    <source>
        <dbReference type="EMBL" id="SLN59080.1"/>
    </source>
</evidence>
<comment type="function">
    <text evidence="5">Involved in salt tolerance by producing GG-phosphate from ADP-glucose and glycerol-3-phosphate (G3P), an intermediate in the synthesis of the osmolyte glucosylglycerol (GG).</text>
</comment>
<dbReference type="RefSeq" id="WP_085837339.1">
    <property type="nucleotide sequence ID" value="NZ_FWFS01000010.1"/>
</dbReference>
<dbReference type="EMBL" id="FWFS01000010">
    <property type="protein sequence ID" value="SLN59080.1"/>
    <property type="molecule type" value="Genomic_DNA"/>
</dbReference>
<dbReference type="Gene3D" id="3.40.50.2000">
    <property type="entry name" value="Glycogen Phosphorylase B"/>
    <property type="match status" value="2"/>
</dbReference>
<evidence type="ECO:0000256" key="8">
    <source>
        <dbReference type="ARBA" id="ARBA00069974"/>
    </source>
</evidence>
<dbReference type="EC" id="2.4.1.213" evidence="7"/>
<dbReference type="GO" id="GO:0033828">
    <property type="term" value="F:glucosylglycerol-phosphate synthase activity"/>
    <property type="evidence" value="ECO:0007669"/>
    <property type="project" value="UniProtKB-EC"/>
</dbReference>
<dbReference type="NCBIfam" id="TIGR02398">
    <property type="entry name" value="gluc_glyc_Psyn"/>
    <property type="match status" value="1"/>
</dbReference>
<accession>A0A1Y5TFF7</accession>
<keyword evidence="3 10" id="KW-0808">Transferase</keyword>
<dbReference type="OrthoDB" id="9815690at2"/>
<evidence type="ECO:0000256" key="2">
    <source>
        <dbReference type="ARBA" id="ARBA00022676"/>
    </source>
</evidence>
<evidence type="ECO:0000256" key="1">
    <source>
        <dbReference type="ARBA" id="ARBA00008799"/>
    </source>
</evidence>
<comment type="similarity">
    <text evidence="1">Belongs to the glycosyltransferase 20 family.</text>
</comment>
<evidence type="ECO:0000256" key="4">
    <source>
        <dbReference type="ARBA" id="ARBA00052754"/>
    </source>
</evidence>
<evidence type="ECO:0000256" key="3">
    <source>
        <dbReference type="ARBA" id="ARBA00022679"/>
    </source>
</evidence>